<sequence length="118" mass="13052">MDTIINTGRRRWHWGMGHLDVFRQLHRGRKQRRDDRLVIVAEVGHKLPFGGCSRCGDSPDASLASVCRFLHSFCACLAASAFCLSAFNAISTLASSSSRASRSHCSCMNSGYRSQMGR</sequence>
<dbReference type="AlphaFoldDB" id="A0A0C3JBG5"/>
<gene>
    <name evidence="1" type="ORF">M404DRAFT_999080</name>
</gene>
<proteinExistence type="predicted"/>
<dbReference type="EMBL" id="KN831963">
    <property type="protein sequence ID" value="KIO06423.1"/>
    <property type="molecule type" value="Genomic_DNA"/>
</dbReference>
<dbReference type="InParanoid" id="A0A0C3JBG5"/>
<name>A0A0C3JBG5_PISTI</name>
<accession>A0A0C3JBG5</accession>
<protein>
    <submittedName>
        <fullName evidence="1">Uncharacterized protein</fullName>
    </submittedName>
</protein>
<organism evidence="1 2">
    <name type="scientific">Pisolithus tinctorius Marx 270</name>
    <dbReference type="NCBI Taxonomy" id="870435"/>
    <lineage>
        <taxon>Eukaryota</taxon>
        <taxon>Fungi</taxon>
        <taxon>Dikarya</taxon>
        <taxon>Basidiomycota</taxon>
        <taxon>Agaricomycotina</taxon>
        <taxon>Agaricomycetes</taxon>
        <taxon>Agaricomycetidae</taxon>
        <taxon>Boletales</taxon>
        <taxon>Sclerodermatineae</taxon>
        <taxon>Pisolithaceae</taxon>
        <taxon>Pisolithus</taxon>
    </lineage>
</organism>
<reference evidence="1 2" key="1">
    <citation type="submission" date="2014-04" db="EMBL/GenBank/DDBJ databases">
        <authorList>
            <consortium name="DOE Joint Genome Institute"/>
            <person name="Kuo A."/>
            <person name="Kohler A."/>
            <person name="Costa M.D."/>
            <person name="Nagy L.G."/>
            <person name="Floudas D."/>
            <person name="Copeland A."/>
            <person name="Barry K.W."/>
            <person name="Cichocki N."/>
            <person name="Veneault-Fourrey C."/>
            <person name="LaButti K."/>
            <person name="Lindquist E.A."/>
            <person name="Lipzen A."/>
            <person name="Lundell T."/>
            <person name="Morin E."/>
            <person name="Murat C."/>
            <person name="Sun H."/>
            <person name="Tunlid A."/>
            <person name="Henrissat B."/>
            <person name="Grigoriev I.V."/>
            <person name="Hibbett D.S."/>
            <person name="Martin F."/>
            <person name="Nordberg H.P."/>
            <person name="Cantor M.N."/>
            <person name="Hua S.X."/>
        </authorList>
    </citation>
    <scope>NUCLEOTIDE SEQUENCE [LARGE SCALE GENOMIC DNA]</scope>
    <source>
        <strain evidence="1 2">Marx 270</strain>
    </source>
</reference>
<evidence type="ECO:0000313" key="1">
    <source>
        <dbReference type="EMBL" id="KIO06423.1"/>
    </source>
</evidence>
<evidence type="ECO:0000313" key="2">
    <source>
        <dbReference type="Proteomes" id="UP000054217"/>
    </source>
</evidence>
<keyword evidence="2" id="KW-1185">Reference proteome</keyword>
<dbReference type="HOGENOM" id="CLU_2074127_0_0_1"/>
<dbReference type="Proteomes" id="UP000054217">
    <property type="component" value="Unassembled WGS sequence"/>
</dbReference>
<reference evidence="2" key="2">
    <citation type="submission" date="2015-01" db="EMBL/GenBank/DDBJ databases">
        <title>Evolutionary Origins and Diversification of the Mycorrhizal Mutualists.</title>
        <authorList>
            <consortium name="DOE Joint Genome Institute"/>
            <consortium name="Mycorrhizal Genomics Consortium"/>
            <person name="Kohler A."/>
            <person name="Kuo A."/>
            <person name="Nagy L.G."/>
            <person name="Floudas D."/>
            <person name="Copeland A."/>
            <person name="Barry K.W."/>
            <person name="Cichocki N."/>
            <person name="Veneault-Fourrey C."/>
            <person name="LaButti K."/>
            <person name="Lindquist E.A."/>
            <person name="Lipzen A."/>
            <person name="Lundell T."/>
            <person name="Morin E."/>
            <person name="Murat C."/>
            <person name="Riley R."/>
            <person name="Ohm R."/>
            <person name="Sun H."/>
            <person name="Tunlid A."/>
            <person name="Henrissat B."/>
            <person name="Grigoriev I.V."/>
            <person name="Hibbett D.S."/>
            <person name="Martin F."/>
        </authorList>
    </citation>
    <scope>NUCLEOTIDE SEQUENCE [LARGE SCALE GENOMIC DNA]</scope>
    <source>
        <strain evidence="2">Marx 270</strain>
    </source>
</reference>